<dbReference type="SUPFAM" id="SSF81296">
    <property type="entry name" value="E set domains"/>
    <property type="match status" value="1"/>
</dbReference>
<dbReference type="InterPro" id="IPR007348">
    <property type="entry name" value="CopC_dom"/>
</dbReference>
<evidence type="ECO:0000256" key="3">
    <source>
        <dbReference type="ARBA" id="ARBA00022692"/>
    </source>
</evidence>
<evidence type="ECO:0000256" key="4">
    <source>
        <dbReference type="ARBA" id="ARBA00022723"/>
    </source>
</evidence>
<dbReference type="Pfam" id="PF05425">
    <property type="entry name" value="CopD"/>
    <property type="match status" value="1"/>
</dbReference>
<evidence type="ECO:0000313" key="13">
    <source>
        <dbReference type="Proteomes" id="UP000820669"/>
    </source>
</evidence>
<feature type="domain" description="CopC" evidence="10">
    <location>
        <begin position="38"/>
        <end position="134"/>
    </location>
</feature>
<dbReference type="InterPro" id="IPR008620">
    <property type="entry name" value="FixH"/>
</dbReference>
<evidence type="ECO:0000256" key="5">
    <source>
        <dbReference type="ARBA" id="ARBA00022729"/>
    </source>
</evidence>
<keyword evidence="13" id="KW-1185">Reference proteome</keyword>
<dbReference type="InterPro" id="IPR008457">
    <property type="entry name" value="Cu-R_CopD_dom"/>
</dbReference>
<keyword evidence="5" id="KW-0732">Signal</keyword>
<comment type="caution">
    <text evidence="12">The sequence shown here is derived from an EMBL/GenBank/DDBJ whole genome shotgun (WGS) entry which is preliminary data.</text>
</comment>
<evidence type="ECO:0000256" key="6">
    <source>
        <dbReference type="ARBA" id="ARBA00022989"/>
    </source>
</evidence>
<feature type="transmembrane region" description="Helical" evidence="9">
    <location>
        <begin position="164"/>
        <end position="186"/>
    </location>
</feature>
<gene>
    <name evidence="12" type="ORF">HF526_28440</name>
</gene>
<feature type="transmembrane region" description="Helical" evidence="9">
    <location>
        <begin position="239"/>
        <end position="263"/>
    </location>
</feature>
<protein>
    <submittedName>
        <fullName evidence="12">Copper resistance protein CopC</fullName>
    </submittedName>
</protein>
<feature type="transmembrane region" description="Helical" evidence="9">
    <location>
        <begin position="389"/>
        <end position="406"/>
    </location>
</feature>
<organism evidence="12 13">
    <name type="scientific">Pseudonocardia acidicola</name>
    <dbReference type="NCBI Taxonomy" id="2724939"/>
    <lineage>
        <taxon>Bacteria</taxon>
        <taxon>Bacillati</taxon>
        <taxon>Actinomycetota</taxon>
        <taxon>Actinomycetes</taxon>
        <taxon>Pseudonocardiales</taxon>
        <taxon>Pseudonocardiaceae</taxon>
        <taxon>Pseudonocardia</taxon>
    </lineage>
</organism>
<feature type="domain" description="Copper resistance protein D" evidence="11">
    <location>
        <begin position="348"/>
        <end position="467"/>
    </location>
</feature>
<keyword evidence="2" id="KW-1003">Cell membrane</keyword>
<feature type="transmembrane region" description="Helical" evidence="9">
    <location>
        <begin position="198"/>
        <end position="219"/>
    </location>
</feature>
<dbReference type="PANTHER" id="PTHR34820">
    <property type="entry name" value="INNER MEMBRANE PROTEIN YEBZ"/>
    <property type="match status" value="1"/>
</dbReference>
<proteinExistence type="predicted"/>
<dbReference type="Gene3D" id="2.60.40.1220">
    <property type="match status" value="1"/>
</dbReference>
<dbReference type="Pfam" id="PF05751">
    <property type="entry name" value="FixH"/>
    <property type="match status" value="1"/>
</dbReference>
<evidence type="ECO:0000259" key="11">
    <source>
        <dbReference type="Pfam" id="PF05425"/>
    </source>
</evidence>
<feature type="transmembrane region" description="Helical" evidence="9">
    <location>
        <begin position="275"/>
        <end position="299"/>
    </location>
</feature>
<dbReference type="InterPro" id="IPR032694">
    <property type="entry name" value="CopC/D"/>
</dbReference>
<sequence length="598" mass="60318">MTDRRAPGWTGRILRRGAAGLLLAVLALPVLAGTASAHAVLISTDPGSGAVLAAAPARVSLTFGETVQVAPDGIRVFAPDGTRIDDEHADHPGGNGASVGVALRAGGGSGSYTVAWRVISADSHPVTGALVFSVGHPSATSAAPPAPPAGDALLGVLYAVVRTVGYMSLSVLVGTVAFALSCWPAAITRTCVRRTAQAGWASLVLATVATLLVQGPYGYGLGPAHALDPGMVERTLDLPLGAALVARLLLLVATAIYLGRLVTHLPTATARTRRGLVVAGAALAVGLAATWSFAGHAAVGIQPWLAVPVDVAHLLAMAVWLGGLAVLTVLLRPGAADRAGRSDGARVAVERFSRIALAAVGVLVATGAYQTWRQLGSWSAFTTTGYGRLLLLKLAGFAALVGVAALSRRSVQRMRRVPEPVPADVGRGPADPAPPPVPGVASLLALRRSVLVESAIAVLVLAAAATLVNAEPGRTALAAAAAAAPPGPVSSTQAYAVGGPAGSGTLQVTVDPARTGPNVVRIATGDPAGRPVDVAEIDVALTLPAAHLGPLPLPVTHDGTGRYRAAGEVPIAGAWQLGVTVRTSDFDEGTYYTALQIH</sequence>
<keyword evidence="4" id="KW-0479">Metal-binding</keyword>
<keyword evidence="8 9" id="KW-0472">Membrane</keyword>
<evidence type="ECO:0000313" key="12">
    <source>
        <dbReference type="EMBL" id="NMI01198.1"/>
    </source>
</evidence>
<evidence type="ECO:0000256" key="8">
    <source>
        <dbReference type="ARBA" id="ARBA00023136"/>
    </source>
</evidence>
<evidence type="ECO:0000259" key="10">
    <source>
        <dbReference type="Pfam" id="PF04234"/>
    </source>
</evidence>
<keyword evidence="7" id="KW-0186">Copper</keyword>
<feature type="transmembrane region" description="Helical" evidence="9">
    <location>
        <begin position="311"/>
        <end position="331"/>
    </location>
</feature>
<keyword evidence="3 9" id="KW-0812">Transmembrane</keyword>
<evidence type="ECO:0000256" key="9">
    <source>
        <dbReference type="SAM" id="Phobius"/>
    </source>
</evidence>
<accession>A0ABX1SK67</accession>
<dbReference type="PANTHER" id="PTHR34820:SF4">
    <property type="entry name" value="INNER MEMBRANE PROTEIN YEBZ"/>
    <property type="match status" value="1"/>
</dbReference>
<dbReference type="Pfam" id="PF04234">
    <property type="entry name" value="CopC"/>
    <property type="match status" value="1"/>
</dbReference>
<reference evidence="12 13" key="1">
    <citation type="submission" date="2020-04" db="EMBL/GenBank/DDBJ databases">
        <authorList>
            <person name="Klaysubun C."/>
            <person name="Duangmal K."/>
            <person name="Lipun K."/>
        </authorList>
    </citation>
    <scope>NUCLEOTIDE SEQUENCE [LARGE SCALE GENOMIC DNA]</scope>
    <source>
        <strain evidence="12 13">K10HN5</strain>
    </source>
</reference>
<dbReference type="InterPro" id="IPR014756">
    <property type="entry name" value="Ig_E-set"/>
</dbReference>
<dbReference type="RefSeq" id="WP_169384659.1">
    <property type="nucleotide sequence ID" value="NZ_JAAXLA010000077.1"/>
</dbReference>
<feature type="transmembrane region" description="Helical" evidence="9">
    <location>
        <begin position="352"/>
        <end position="369"/>
    </location>
</feature>
<evidence type="ECO:0000256" key="7">
    <source>
        <dbReference type="ARBA" id="ARBA00023008"/>
    </source>
</evidence>
<dbReference type="Proteomes" id="UP000820669">
    <property type="component" value="Unassembled WGS sequence"/>
</dbReference>
<dbReference type="InterPro" id="IPR014755">
    <property type="entry name" value="Cu-Rt/internalin_Ig-like"/>
</dbReference>
<keyword evidence="6 9" id="KW-1133">Transmembrane helix</keyword>
<evidence type="ECO:0000256" key="1">
    <source>
        <dbReference type="ARBA" id="ARBA00004651"/>
    </source>
</evidence>
<dbReference type="EMBL" id="JAAXLA010000077">
    <property type="protein sequence ID" value="NMI01198.1"/>
    <property type="molecule type" value="Genomic_DNA"/>
</dbReference>
<evidence type="ECO:0000256" key="2">
    <source>
        <dbReference type="ARBA" id="ARBA00022475"/>
    </source>
</evidence>
<name>A0ABX1SK67_9PSEU</name>
<comment type="subcellular location">
    <subcellularLocation>
        <location evidence="1">Cell membrane</location>
        <topology evidence="1">Multi-pass membrane protein</topology>
    </subcellularLocation>
</comment>